<accession>A0A9P6TXP1</accession>
<sequence length="191" mass="19470">MSESTSDGTSTTIPSSSVGGVDFPFQQSVIHAAALSSAGLASMQEMGLLACPATADNMALHLPEASLTHPHHCYPEDHGGAALSPLTLDPSVKEEDTLPMIFQPFGQLATIAAAAENLAAYVSQEPSFFTQGAASTTGLLLSTATATATDDITAASDVALTDGGDEALVGSWGDGHDLQHSVDGDEERVGK</sequence>
<feature type="compositionally biased region" description="Basic and acidic residues" evidence="1">
    <location>
        <begin position="174"/>
        <end position="191"/>
    </location>
</feature>
<proteinExistence type="predicted"/>
<evidence type="ECO:0000256" key="1">
    <source>
        <dbReference type="SAM" id="MobiDB-lite"/>
    </source>
</evidence>
<dbReference type="Proteomes" id="UP000807716">
    <property type="component" value="Unassembled WGS sequence"/>
</dbReference>
<keyword evidence="3" id="KW-1185">Reference proteome</keyword>
<feature type="region of interest" description="Disordered" evidence="1">
    <location>
        <begin position="170"/>
        <end position="191"/>
    </location>
</feature>
<name>A0A9P6TXP1_9FUNG</name>
<reference evidence="2" key="1">
    <citation type="journal article" date="2020" name="Fungal Divers.">
        <title>Resolving the Mortierellaceae phylogeny through synthesis of multi-gene phylogenetics and phylogenomics.</title>
        <authorList>
            <person name="Vandepol N."/>
            <person name="Liber J."/>
            <person name="Desiro A."/>
            <person name="Na H."/>
            <person name="Kennedy M."/>
            <person name="Barry K."/>
            <person name="Grigoriev I.V."/>
            <person name="Miller A.N."/>
            <person name="O'Donnell K."/>
            <person name="Stajich J.E."/>
            <person name="Bonito G."/>
        </authorList>
    </citation>
    <scope>NUCLEOTIDE SEQUENCE</scope>
    <source>
        <strain evidence="2">BC1065</strain>
    </source>
</reference>
<protein>
    <submittedName>
        <fullName evidence="2">Uncharacterized protein</fullName>
    </submittedName>
</protein>
<evidence type="ECO:0000313" key="3">
    <source>
        <dbReference type="Proteomes" id="UP000807716"/>
    </source>
</evidence>
<organism evidence="2 3">
    <name type="scientific">Actinomortierella ambigua</name>
    <dbReference type="NCBI Taxonomy" id="1343610"/>
    <lineage>
        <taxon>Eukaryota</taxon>
        <taxon>Fungi</taxon>
        <taxon>Fungi incertae sedis</taxon>
        <taxon>Mucoromycota</taxon>
        <taxon>Mortierellomycotina</taxon>
        <taxon>Mortierellomycetes</taxon>
        <taxon>Mortierellales</taxon>
        <taxon>Mortierellaceae</taxon>
        <taxon>Actinomortierella</taxon>
    </lineage>
</organism>
<evidence type="ECO:0000313" key="2">
    <source>
        <dbReference type="EMBL" id="KAG0251662.1"/>
    </source>
</evidence>
<dbReference type="AlphaFoldDB" id="A0A9P6TXP1"/>
<comment type="caution">
    <text evidence="2">The sequence shown here is derived from an EMBL/GenBank/DDBJ whole genome shotgun (WGS) entry which is preliminary data.</text>
</comment>
<gene>
    <name evidence="2" type="ORF">DFQ27_008603</name>
</gene>
<dbReference type="EMBL" id="JAAAJB010000729">
    <property type="protein sequence ID" value="KAG0251662.1"/>
    <property type="molecule type" value="Genomic_DNA"/>
</dbReference>